<keyword evidence="2" id="KW-1185">Reference proteome</keyword>
<organism evidence="1 2">
    <name type="scientific">[Mycobacterium] vasticus</name>
    <dbReference type="NCBI Taxonomy" id="2875777"/>
    <lineage>
        <taxon>Bacteria</taxon>
        <taxon>Bacillati</taxon>
        <taxon>Actinomycetota</taxon>
        <taxon>Actinomycetes</taxon>
        <taxon>Mycobacteriales</taxon>
        <taxon>Mycobacteriaceae</taxon>
        <taxon>Mycolicibacter</taxon>
    </lineage>
</organism>
<name>A0ABU5Z161_9MYCO</name>
<accession>A0ABU5Z161</accession>
<proteinExistence type="predicted"/>
<evidence type="ECO:0000313" key="1">
    <source>
        <dbReference type="EMBL" id="MEB3070635.1"/>
    </source>
</evidence>
<evidence type="ECO:0008006" key="3">
    <source>
        <dbReference type="Google" id="ProtNLM"/>
    </source>
</evidence>
<dbReference type="RefSeq" id="WP_329779554.1">
    <property type="nucleotide sequence ID" value="NZ_JAYJJQ010000016.1"/>
</dbReference>
<protein>
    <recommendedName>
        <fullName evidence="3">DUF1214 domain-containing protein</fullName>
    </recommendedName>
</protein>
<dbReference type="EMBL" id="JAYJJQ010000016">
    <property type="protein sequence ID" value="MEB3070635.1"/>
    <property type="molecule type" value="Genomic_DNA"/>
</dbReference>
<gene>
    <name evidence="1" type="ORF">K5L39_15730</name>
</gene>
<sequence>PLLGTFMSASGQFFMSADTCGDRIAAARGLDDGVDTAEGYRFLSRALRYLLEKSLDGDDVDFPRLVRSSHETLKLLSDSPDYYYRLATIDGRHDYRLRGRRGTADLIALSSYGEGGHGSECHGLLQEPQLQIEPDGSFDVILSAQFHPGNWLPLQENSTFIQLREVYPSRHRDSPSVVSINRVGGPAVPAPYDSARLLTGLRRAATQLTQTTGLISAFAPALRERAFCCFDDDQSLWRAAGANPDTRYAQGYWELGQGEALVVECAIPACNGFSFQINNRWAESLDYSHHTVYRTNHSSTIRSDGSVRYVIAEHYPEIEADWLDPAGHRAGTMVWKWNGALSQPVPTARVMRT</sequence>
<comment type="caution">
    <text evidence="1">The sequence shown here is derived from an EMBL/GenBank/DDBJ whole genome shotgun (WGS) entry which is preliminary data.</text>
</comment>
<reference evidence="1 2" key="1">
    <citation type="submission" date="2023-12" db="EMBL/GenBank/DDBJ databases">
        <title>Description of new species of Mycobacterium terrae complex isolated from sewage at the Sao Paulo Zoological Park Foundation in Brazil.</title>
        <authorList>
            <person name="Romagnoli C.L."/>
            <person name="Conceicao E.C."/>
            <person name="Machado E."/>
            <person name="Barreto L.B.P.F."/>
            <person name="Sharma A."/>
            <person name="Silva N.M."/>
            <person name="Marques L.E."/>
            <person name="Juliana M.A."/>
            <person name="Lourenco M.C.S."/>
            <person name="Digiampietri L.A."/>
            <person name="Suffys P.N."/>
            <person name="Viana-Niero C."/>
        </authorList>
    </citation>
    <scope>NUCLEOTIDE SEQUENCE [LARGE SCALE GENOMIC DNA]</scope>
    <source>
        <strain evidence="1 2">MYC017</strain>
    </source>
</reference>
<evidence type="ECO:0000313" key="2">
    <source>
        <dbReference type="Proteomes" id="UP001299283"/>
    </source>
</evidence>
<dbReference type="Proteomes" id="UP001299283">
    <property type="component" value="Unassembled WGS sequence"/>
</dbReference>
<feature type="non-terminal residue" evidence="1">
    <location>
        <position position="1"/>
    </location>
</feature>